<dbReference type="InterPro" id="IPR006059">
    <property type="entry name" value="SBP"/>
</dbReference>
<comment type="similarity">
    <text evidence="1">Belongs to the bacterial solute-binding protein 1 family.</text>
</comment>
<keyword evidence="6" id="KW-1185">Reference proteome</keyword>
<organism evidence="5 6">
    <name type="scientific">Georgenia halophila</name>
    <dbReference type="NCBI Taxonomy" id="620889"/>
    <lineage>
        <taxon>Bacteria</taxon>
        <taxon>Bacillati</taxon>
        <taxon>Actinomycetota</taxon>
        <taxon>Actinomycetes</taxon>
        <taxon>Micrococcales</taxon>
        <taxon>Bogoriellaceae</taxon>
        <taxon>Georgenia</taxon>
    </lineage>
</organism>
<evidence type="ECO:0000256" key="2">
    <source>
        <dbReference type="ARBA" id="ARBA00022448"/>
    </source>
</evidence>
<sequence length="431" mass="47108">MSTRRTAAASAIAAALIVAGCQADPADDEVTLTFLNAHSGAFVNVVDAFEKTHPDVNIELQSVPFDAMVEQTQARLASGDTSIDLLTVDPPRLANMVEQGFLTDESAHLDAMRENLSDVGIRSITADGRQWSYPLWTSDNFLYYNRQVLERAGVEPPGPEAGDRLTWEQVRDKAEQVTAAGETRYGLAMDQVDRYYQLQPMIESSGAGPGLTGEGNLRPEVSTPEWIEFGQWYADLFASGVVPRGVDPAQMLDVFRSGQSAFLLGSASNITTLQEGDFADKWGMAPMPHFEDGPVVTPTDSWAIGISATSEHQEIAREFVQFATLDPEGAELSSSVLSLPPVNTAAFDGYVETLHEVAPRQTEHFAELFRTDSEKHASHRPTSVGYVQFETTMNSAFSDLNAGADVTQVLESAQATLDRQLDRRRELARDE</sequence>
<feature type="chain" id="PRO_5045905035" evidence="4">
    <location>
        <begin position="24"/>
        <end position="431"/>
    </location>
</feature>
<keyword evidence="3 4" id="KW-0732">Signal</keyword>
<evidence type="ECO:0000313" key="5">
    <source>
        <dbReference type="EMBL" id="GAA4431654.1"/>
    </source>
</evidence>
<evidence type="ECO:0000313" key="6">
    <source>
        <dbReference type="Proteomes" id="UP001500622"/>
    </source>
</evidence>
<dbReference type="PANTHER" id="PTHR43649:SF34">
    <property type="entry name" value="ABC TRANSPORTER PERIPLASMIC-BINDING PROTEIN YCJN-RELATED"/>
    <property type="match status" value="1"/>
</dbReference>
<keyword evidence="2" id="KW-0813">Transport</keyword>
<evidence type="ECO:0000256" key="1">
    <source>
        <dbReference type="ARBA" id="ARBA00008520"/>
    </source>
</evidence>
<name>A0ABP8LMM5_9MICO</name>
<dbReference type="EMBL" id="BAABGN010000013">
    <property type="protein sequence ID" value="GAA4431654.1"/>
    <property type="molecule type" value="Genomic_DNA"/>
</dbReference>
<evidence type="ECO:0000256" key="4">
    <source>
        <dbReference type="SAM" id="SignalP"/>
    </source>
</evidence>
<protein>
    <submittedName>
        <fullName evidence="5">Sugar ABC transporter substrate-binding protein</fullName>
    </submittedName>
</protein>
<feature type="signal peptide" evidence="4">
    <location>
        <begin position="1"/>
        <end position="23"/>
    </location>
</feature>
<dbReference type="CDD" id="cd13585">
    <property type="entry name" value="PBP2_TMBP_like"/>
    <property type="match status" value="1"/>
</dbReference>
<proteinExistence type="inferred from homology"/>
<dbReference type="Pfam" id="PF01547">
    <property type="entry name" value="SBP_bac_1"/>
    <property type="match status" value="1"/>
</dbReference>
<reference evidence="6" key="1">
    <citation type="journal article" date="2019" name="Int. J. Syst. Evol. Microbiol.">
        <title>The Global Catalogue of Microorganisms (GCM) 10K type strain sequencing project: providing services to taxonomists for standard genome sequencing and annotation.</title>
        <authorList>
            <consortium name="The Broad Institute Genomics Platform"/>
            <consortium name="The Broad Institute Genome Sequencing Center for Infectious Disease"/>
            <person name="Wu L."/>
            <person name="Ma J."/>
        </authorList>
    </citation>
    <scope>NUCLEOTIDE SEQUENCE [LARGE SCALE GENOMIC DNA]</scope>
    <source>
        <strain evidence="6">JCM 17810</strain>
    </source>
</reference>
<dbReference type="PANTHER" id="PTHR43649">
    <property type="entry name" value="ARABINOSE-BINDING PROTEIN-RELATED"/>
    <property type="match status" value="1"/>
</dbReference>
<dbReference type="RefSeq" id="WP_345218142.1">
    <property type="nucleotide sequence ID" value="NZ_BAABGN010000013.1"/>
</dbReference>
<evidence type="ECO:0000256" key="3">
    <source>
        <dbReference type="ARBA" id="ARBA00022729"/>
    </source>
</evidence>
<dbReference type="InterPro" id="IPR050490">
    <property type="entry name" value="Bact_solute-bd_prot1"/>
</dbReference>
<dbReference type="Proteomes" id="UP001500622">
    <property type="component" value="Unassembled WGS sequence"/>
</dbReference>
<dbReference type="PROSITE" id="PS51257">
    <property type="entry name" value="PROKAR_LIPOPROTEIN"/>
    <property type="match status" value="1"/>
</dbReference>
<dbReference type="Gene3D" id="3.40.190.10">
    <property type="entry name" value="Periplasmic binding protein-like II"/>
    <property type="match status" value="1"/>
</dbReference>
<dbReference type="SUPFAM" id="SSF53850">
    <property type="entry name" value="Periplasmic binding protein-like II"/>
    <property type="match status" value="1"/>
</dbReference>
<comment type="caution">
    <text evidence="5">The sequence shown here is derived from an EMBL/GenBank/DDBJ whole genome shotgun (WGS) entry which is preliminary data.</text>
</comment>
<accession>A0ABP8LMM5</accession>
<gene>
    <name evidence="5" type="ORF">GCM10023169_36420</name>
</gene>